<keyword evidence="3" id="KW-1185">Reference proteome</keyword>
<sequence length="222" mass="25129">MVSKNVLRKLSDAELERYFIPGNRFTPEAVEAAFEILTERGRLFSESEKIFIREMILAKKQQDETRTNQEKEVWKDYITTDPSAIKLYSRNTILIISLVFGTIPGSILLFLNLVTVKRYTAAALTLLIGFGFFFLQQYILSTAPHDGRFNTKYNLEIGILALGAVLLLVMSVVAMPKKLAYQAKSPILPIVLSVLSIIMYILFKESLSGYPIMSVFRLLGSF</sequence>
<dbReference type="AlphaFoldDB" id="A0A1M4XNY7"/>
<feature type="transmembrane region" description="Helical" evidence="1">
    <location>
        <begin position="186"/>
        <end position="203"/>
    </location>
</feature>
<evidence type="ECO:0000313" key="2">
    <source>
        <dbReference type="EMBL" id="SHE95158.1"/>
    </source>
</evidence>
<evidence type="ECO:0000313" key="3">
    <source>
        <dbReference type="Proteomes" id="UP000184236"/>
    </source>
</evidence>
<reference evidence="3" key="1">
    <citation type="submission" date="2016-11" db="EMBL/GenBank/DDBJ databases">
        <authorList>
            <person name="Varghese N."/>
            <person name="Submissions S."/>
        </authorList>
    </citation>
    <scope>NUCLEOTIDE SEQUENCE [LARGE SCALE GENOMIC DNA]</scope>
    <source>
        <strain evidence="3">DSM 26898</strain>
    </source>
</reference>
<name>A0A1M4XNY7_9FLAO</name>
<gene>
    <name evidence="2" type="ORF">SAMN05444408_106165</name>
</gene>
<keyword evidence="1" id="KW-0812">Transmembrane</keyword>
<organism evidence="2 3">
    <name type="scientific">Chryseobacterium takakiae</name>
    <dbReference type="NCBI Taxonomy" id="1302685"/>
    <lineage>
        <taxon>Bacteria</taxon>
        <taxon>Pseudomonadati</taxon>
        <taxon>Bacteroidota</taxon>
        <taxon>Flavobacteriia</taxon>
        <taxon>Flavobacteriales</taxon>
        <taxon>Weeksellaceae</taxon>
        <taxon>Chryseobacterium group</taxon>
        <taxon>Chryseobacterium</taxon>
    </lineage>
</organism>
<evidence type="ECO:0000256" key="1">
    <source>
        <dbReference type="SAM" id="Phobius"/>
    </source>
</evidence>
<keyword evidence="1" id="KW-0472">Membrane</keyword>
<feature type="transmembrane region" description="Helical" evidence="1">
    <location>
        <begin position="153"/>
        <end position="174"/>
    </location>
</feature>
<protein>
    <submittedName>
        <fullName evidence="2">Uncharacterized protein</fullName>
    </submittedName>
</protein>
<feature type="transmembrane region" description="Helical" evidence="1">
    <location>
        <begin position="119"/>
        <end position="141"/>
    </location>
</feature>
<dbReference type="Proteomes" id="UP000184236">
    <property type="component" value="Unassembled WGS sequence"/>
</dbReference>
<accession>A0A1M4XNY7</accession>
<dbReference type="OrthoDB" id="1253310at2"/>
<keyword evidence="1" id="KW-1133">Transmembrane helix</keyword>
<dbReference type="EMBL" id="FQVO01000006">
    <property type="protein sequence ID" value="SHE95158.1"/>
    <property type="molecule type" value="Genomic_DNA"/>
</dbReference>
<proteinExistence type="predicted"/>
<feature type="transmembrane region" description="Helical" evidence="1">
    <location>
        <begin position="93"/>
        <end position="113"/>
    </location>
</feature>